<proteinExistence type="predicted"/>
<protein>
    <recommendedName>
        <fullName evidence="4">Hemolymph juvenile hormone binding protein</fullName>
    </recommendedName>
</protein>
<dbReference type="Gene3D" id="3.15.10.30">
    <property type="entry name" value="Haemolymph juvenile hormone binding protein"/>
    <property type="match status" value="1"/>
</dbReference>
<dbReference type="AlphaFoldDB" id="A0A5N4ALW5"/>
<evidence type="ECO:0008006" key="4">
    <source>
        <dbReference type="Google" id="ProtNLM"/>
    </source>
</evidence>
<dbReference type="InParanoid" id="A0A5N4ALW5"/>
<feature type="chain" id="PRO_5024378948" description="Hemolymph juvenile hormone binding protein" evidence="1">
    <location>
        <begin position="23"/>
        <end position="253"/>
    </location>
</feature>
<evidence type="ECO:0000313" key="3">
    <source>
        <dbReference type="Proteomes" id="UP000327044"/>
    </source>
</evidence>
<dbReference type="FunCoup" id="A0A5N4ALW5">
    <property type="interactions" value="75"/>
</dbReference>
<dbReference type="PANTHER" id="PTHR11008">
    <property type="entry name" value="PROTEIN TAKEOUT-LIKE PROTEIN"/>
    <property type="match status" value="1"/>
</dbReference>
<dbReference type="PANTHER" id="PTHR11008:SF15">
    <property type="entry name" value="CIRCADIAN CLOCK-CONTROLLED PROTEIN"/>
    <property type="match status" value="1"/>
</dbReference>
<evidence type="ECO:0000256" key="1">
    <source>
        <dbReference type="SAM" id="SignalP"/>
    </source>
</evidence>
<dbReference type="InterPro" id="IPR010562">
    <property type="entry name" value="Haemolymph_juvenile_hormone-bd"/>
</dbReference>
<organism evidence="2 3">
    <name type="scientific">Photinus pyralis</name>
    <name type="common">Common eastern firefly</name>
    <name type="synonym">Lampyris pyralis</name>
    <dbReference type="NCBI Taxonomy" id="7054"/>
    <lineage>
        <taxon>Eukaryota</taxon>
        <taxon>Metazoa</taxon>
        <taxon>Ecdysozoa</taxon>
        <taxon>Arthropoda</taxon>
        <taxon>Hexapoda</taxon>
        <taxon>Insecta</taxon>
        <taxon>Pterygota</taxon>
        <taxon>Neoptera</taxon>
        <taxon>Endopterygota</taxon>
        <taxon>Coleoptera</taxon>
        <taxon>Polyphaga</taxon>
        <taxon>Elateriformia</taxon>
        <taxon>Elateroidea</taxon>
        <taxon>Lampyridae</taxon>
        <taxon>Lampyrinae</taxon>
        <taxon>Photinus</taxon>
    </lineage>
</organism>
<keyword evidence="3" id="KW-1185">Reference proteome</keyword>
<dbReference type="Proteomes" id="UP000327044">
    <property type="component" value="Unassembled WGS sequence"/>
</dbReference>
<sequence>MALSVLVQCGFMILWLVAATCAQELESYFKDCRIGDERFDKCLRKALNEVRPLFKDGVPKYGVDKFDPFFAKSVKFKRGLPNANVNLLLKNVYESGWTNSKITHLKTDLKNNKMVYRQVFPDKRLNGEFEIRGNILGNHLDNAGTWNLSLTDYVQTTTLTRRPRMDSNGSLTYDNATIEADIRYESTKGLGMNFGDPMGLDSPGANALSQLVNSSWPVGILFMRNAIDEIVSAAFTDIFTKSFQYFPFEEMIH</sequence>
<dbReference type="Pfam" id="PF06585">
    <property type="entry name" value="JHBP"/>
    <property type="match status" value="1"/>
</dbReference>
<dbReference type="GO" id="GO:0005615">
    <property type="term" value="C:extracellular space"/>
    <property type="evidence" value="ECO:0007669"/>
    <property type="project" value="TreeGrafter"/>
</dbReference>
<gene>
    <name evidence="2" type="ORF">PPYR_09312</name>
</gene>
<name>A0A5N4ALW5_PHOPY</name>
<comment type="caution">
    <text evidence="2">The sequence shown here is derived from an EMBL/GenBank/DDBJ whole genome shotgun (WGS) entry which is preliminary data.</text>
</comment>
<keyword evidence="1" id="KW-0732">Signal</keyword>
<dbReference type="InterPro" id="IPR038606">
    <property type="entry name" value="To_sf"/>
</dbReference>
<dbReference type="OrthoDB" id="8183816at2759"/>
<dbReference type="SMART" id="SM00700">
    <property type="entry name" value="JHBP"/>
    <property type="match status" value="1"/>
</dbReference>
<dbReference type="EMBL" id="VVIM01000006">
    <property type="protein sequence ID" value="KAB0798319.1"/>
    <property type="molecule type" value="Genomic_DNA"/>
</dbReference>
<feature type="signal peptide" evidence="1">
    <location>
        <begin position="1"/>
        <end position="22"/>
    </location>
</feature>
<evidence type="ECO:0000313" key="2">
    <source>
        <dbReference type="EMBL" id="KAB0798319.1"/>
    </source>
</evidence>
<reference evidence="2 3" key="1">
    <citation type="journal article" date="2018" name="Elife">
        <title>Firefly genomes illuminate parallel origins of bioluminescence in beetles.</title>
        <authorList>
            <person name="Fallon T.R."/>
            <person name="Lower S.E."/>
            <person name="Chang C.H."/>
            <person name="Bessho-Uehara M."/>
            <person name="Martin G.J."/>
            <person name="Bewick A.J."/>
            <person name="Behringer M."/>
            <person name="Debat H.J."/>
            <person name="Wong I."/>
            <person name="Day J.C."/>
            <person name="Suvorov A."/>
            <person name="Silva C.J."/>
            <person name="Stanger-Hall K.F."/>
            <person name="Hall D.W."/>
            <person name="Schmitz R.J."/>
            <person name="Nelson D.R."/>
            <person name="Lewis S.M."/>
            <person name="Shigenobu S."/>
            <person name="Bybee S.M."/>
            <person name="Larracuente A.M."/>
            <person name="Oba Y."/>
            <person name="Weng J.K."/>
        </authorList>
    </citation>
    <scope>NUCLEOTIDE SEQUENCE [LARGE SCALE GENOMIC DNA]</scope>
    <source>
        <strain evidence="2">1611_PpyrPB1</strain>
        <tissue evidence="2">Whole body</tissue>
    </source>
</reference>
<accession>A0A5N4ALW5</accession>